<evidence type="ECO:0000313" key="2">
    <source>
        <dbReference type="EMBL" id="KJR86318.1"/>
    </source>
</evidence>
<feature type="region of interest" description="Disordered" evidence="1">
    <location>
        <begin position="406"/>
        <end position="500"/>
    </location>
</feature>
<dbReference type="PANTHER" id="PTHR28532:SF1">
    <property type="entry name" value="ORAL CANCER OVEREXPRESSED 1"/>
    <property type="match status" value="1"/>
</dbReference>
<feature type="compositionally biased region" description="Low complexity" evidence="1">
    <location>
        <begin position="824"/>
        <end position="837"/>
    </location>
</feature>
<feature type="compositionally biased region" description="Basic and acidic residues" evidence="1">
    <location>
        <begin position="952"/>
        <end position="970"/>
    </location>
</feature>
<dbReference type="OrthoDB" id="10376438at2759"/>
<dbReference type="InterPro" id="IPR052436">
    <property type="entry name" value="LTO1_adapter"/>
</dbReference>
<reference evidence="2 3" key="1">
    <citation type="journal article" date="2014" name="BMC Genomics">
        <title>Comparative genomics of the major fungal agents of human and animal Sporotrichosis: Sporothrix schenckii and Sporothrix brasiliensis.</title>
        <authorList>
            <person name="Teixeira M.M."/>
            <person name="de Almeida L.G."/>
            <person name="Kubitschek-Barreira P."/>
            <person name="Alves F.L."/>
            <person name="Kioshima E.S."/>
            <person name="Abadio A.K."/>
            <person name="Fernandes L."/>
            <person name="Derengowski L.S."/>
            <person name="Ferreira K.S."/>
            <person name="Souza R.C."/>
            <person name="Ruiz J.C."/>
            <person name="de Andrade N.C."/>
            <person name="Paes H.C."/>
            <person name="Nicola A.M."/>
            <person name="Albuquerque P."/>
            <person name="Gerber A.L."/>
            <person name="Martins V.P."/>
            <person name="Peconick L.D."/>
            <person name="Neto A.V."/>
            <person name="Chaucanez C.B."/>
            <person name="Silva P.A."/>
            <person name="Cunha O.L."/>
            <person name="de Oliveira F.F."/>
            <person name="dos Santos T.C."/>
            <person name="Barros A.L."/>
            <person name="Soares M.A."/>
            <person name="de Oliveira L.M."/>
            <person name="Marini M.M."/>
            <person name="Villalobos-Duno H."/>
            <person name="Cunha M.M."/>
            <person name="de Hoog S."/>
            <person name="da Silveira J.F."/>
            <person name="Henrissat B."/>
            <person name="Nino-Vega G.A."/>
            <person name="Cisalpino P.S."/>
            <person name="Mora-Montes H.M."/>
            <person name="Almeida S.R."/>
            <person name="Stajich J.E."/>
            <person name="Lopes-Bezerra L.M."/>
            <person name="Vasconcelos A.T."/>
            <person name="Felipe M.S."/>
        </authorList>
    </citation>
    <scope>NUCLEOTIDE SEQUENCE [LARGE SCALE GENOMIC DNA]</scope>
    <source>
        <strain evidence="2 3">1099-18</strain>
    </source>
</reference>
<organism evidence="2 3">
    <name type="scientific">Sporothrix schenckii 1099-18</name>
    <dbReference type="NCBI Taxonomy" id="1397361"/>
    <lineage>
        <taxon>Eukaryota</taxon>
        <taxon>Fungi</taxon>
        <taxon>Dikarya</taxon>
        <taxon>Ascomycota</taxon>
        <taxon>Pezizomycotina</taxon>
        <taxon>Sordariomycetes</taxon>
        <taxon>Sordariomycetidae</taxon>
        <taxon>Ophiostomatales</taxon>
        <taxon>Ophiostomataceae</taxon>
        <taxon>Sporothrix</taxon>
    </lineage>
</organism>
<feature type="region of interest" description="Disordered" evidence="1">
    <location>
        <begin position="1"/>
        <end position="161"/>
    </location>
</feature>
<feature type="compositionally biased region" description="Low complexity" evidence="1">
    <location>
        <begin position="545"/>
        <end position="559"/>
    </location>
</feature>
<feature type="region of interest" description="Disordered" evidence="1">
    <location>
        <begin position="662"/>
        <end position="688"/>
    </location>
</feature>
<name>A0A0F2M9D5_SPOSC</name>
<feature type="compositionally biased region" description="Low complexity" evidence="1">
    <location>
        <begin position="1396"/>
        <end position="1411"/>
    </location>
</feature>
<feature type="compositionally biased region" description="Acidic residues" evidence="1">
    <location>
        <begin position="466"/>
        <end position="475"/>
    </location>
</feature>
<dbReference type="Proteomes" id="UP000033710">
    <property type="component" value="Unassembled WGS sequence"/>
</dbReference>
<feature type="compositionally biased region" description="Basic and acidic residues" evidence="1">
    <location>
        <begin position="423"/>
        <end position="433"/>
    </location>
</feature>
<comment type="caution">
    <text evidence="2">The sequence shown here is derived from an EMBL/GenBank/DDBJ whole genome shotgun (WGS) entry which is preliminary data.</text>
</comment>
<feature type="region of interest" description="Disordered" evidence="1">
    <location>
        <begin position="180"/>
        <end position="204"/>
    </location>
</feature>
<feature type="region of interest" description="Disordered" evidence="1">
    <location>
        <begin position="241"/>
        <end position="311"/>
    </location>
</feature>
<sequence length="1519" mass="162567">MSQSTASGQGPGLQPSITTNHVRPRDDSNSSLDILTPTASPNENNSSGGDGDTIAGLNKDTCTSSVKPSKMESHPNRSPVMAGRYRIPTVSSSSSHRTHSGQSTHSGQDASHRSSFPLPLAPPKPASLPTPTLPGQTAHKSVRISSSSSSNNNNNNNAHAGLRYSMDYDQGYTSGIKYTKRAQGDNSFHTNGGKNGSHSRAQQAMDDIKTEAFAAGKLHGYQTGYQTGCQEGRREAYHEGHLVGHREGHRDGRDDGLREGRREAQKDSQRHGYNEGHRVGEEKGYAEGQKKGYAEGHEAGRSEGRESGHGEGYHAGFDEGYDQGYYDGHGHGEQRGHARGWDEGYEQGFAWASTFWTSGPLKADAQEFVPKTYTGPLVVDGLSGPGVDPTLFRSWLNDVEHRQLTRPAQADVASDQDTVQQPDTRETDQRGGIDHLVTQTDDLSAKEKREEHHIGQPITIDVGLSVDDEAEDSDPPIDSGNRQHDKKTATVEVDDSGDDVFVTPYESPVAARVGILGQESDNESEADLCAGGPAASPPRREAPRPRVASPSPSRTVSPASFASGATVAHNGTQEGDTVTHYITFGDVLVTITKSPAGTVAVPSWPPTTVDVTATIGATAAEVDDADASDMDSLGGQSTLVLDISDEEMPEPAERLEVQVDVDDASIRSPTLSETEVDHSDTKGKAASATSKATAQAAPQIQMPPNPVMTFEDIAIFESQGPNPPLPRYPSPLDRTPPLFEIGPDQAPQVTESYPSFRRRGCNTVFSAYRLEPGQIFDPLAEVDDKKGTIFAVGGRTPPRGMVKLVPDHIVYKFGIPPSDHSNETNDANDTNDTHAAASSGAERLARCLQHGLSTCPMCAITPSFRFLGPGEALAAPLAHDGTPAGDPQTSQAAFAFGPFRPAGFGDVQVHGRPLQESSLAAAQHPDEASPPCPVRMMPQYDPEVLGHQVRDERGERGERNEHGEHAREKPVPPSALNTHYCDPCGGLTWLVTRRSRPHGGGPPAVGTNSTNADNGGNGYESSGGRTMGDRTFGRSHPSHHASFNEPWSRSRSFCASLGGRGSSRFPEQAGTTRSLFVEVASVPAEATHKGQGRGRGGPARYGVAAFFGPNSRYNSRLDLDLATASTQVARQVRQDRQDQKDCRERLVDLPFERFSTNAGPLAAMAVALHRLWVDVVPAHRAAIDRVTRYNSDHSRRKAYRFRAIVMTDSAYVVDLFSDHLHKRWTRRFRPYDYVAPGSGNALAVSSAAAVADKPASKKKKKSGKRKSKKTKKAKKGKKEAEAKAEGAEEVHKKDKKEENKDEKAAVAVVGAVDAVGASSGKGIRTTVVMGAPGDSEPSDGSVATNNDNTRVVATFDELIDMDLAAAASPTFSIPTTTPTSSRADSHSRSQSPPPTRTTTLLAPAAESANGPDRPDRPNGPGPGPGPAPAPGVGLGLHVDGLFLPPASDRAHDAFAFDRPDGRFVYVSAHGGPPMANGYLVQLVRRYMEMLRQHGVQVALYEVEGPYVQNARRLAEEAIA</sequence>
<feature type="region of interest" description="Disordered" evidence="1">
    <location>
        <begin position="952"/>
        <end position="974"/>
    </location>
</feature>
<feature type="compositionally biased region" description="Low complexity" evidence="1">
    <location>
        <begin position="89"/>
        <end position="106"/>
    </location>
</feature>
<feature type="compositionally biased region" description="Low complexity" evidence="1">
    <location>
        <begin position="1370"/>
        <end position="1382"/>
    </location>
</feature>
<feature type="compositionally biased region" description="Pro residues" evidence="1">
    <location>
        <begin position="119"/>
        <end position="132"/>
    </location>
</feature>
<proteinExistence type="predicted"/>
<gene>
    <name evidence="2" type="ORF">SPSK_02148</name>
</gene>
<dbReference type="KEGG" id="ssck:SPSK_02148"/>
<feature type="region of interest" description="Disordered" evidence="1">
    <location>
        <begin position="996"/>
        <end position="1022"/>
    </location>
</feature>
<feature type="compositionally biased region" description="Basic and acidic residues" evidence="1">
    <location>
        <begin position="1278"/>
        <end position="1302"/>
    </location>
</feature>
<dbReference type="VEuPathDB" id="FungiDB:SPSK_02148"/>
<dbReference type="PANTHER" id="PTHR28532">
    <property type="entry name" value="GEO13458P1"/>
    <property type="match status" value="1"/>
</dbReference>
<dbReference type="GeneID" id="27664302"/>
<feature type="region of interest" description="Disordered" evidence="1">
    <location>
        <begin position="1370"/>
        <end position="1433"/>
    </location>
</feature>
<feature type="compositionally biased region" description="Polar residues" evidence="1">
    <location>
        <begin position="29"/>
        <end position="47"/>
    </location>
</feature>
<feature type="compositionally biased region" description="Polar residues" evidence="1">
    <location>
        <begin position="1006"/>
        <end position="1022"/>
    </location>
</feature>
<accession>A0A0F2M9D5</accession>
<reference evidence="2 3" key="2">
    <citation type="journal article" date="2015" name="Eukaryot. Cell">
        <title>Asexual propagation of a virulent clone complex in a human and feline outbreak of sporotrichosis.</title>
        <authorList>
            <person name="Teixeira Mde M."/>
            <person name="Rodrigues A.M."/>
            <person name="Tsui C.K."/>
            <person name="de Almeida L.G."/>
            <person name="Van Diepeningen A.D."/>
            <person name="van den Ende B.G."/>
            <person name="Fernandes G.F."/>
            <person name="Kano R."/>
            <person name="Hamelin R.C."/>
            <person name="Lopes-Bezerra L.M."/>
            <person name="Vasconcelos A.T."/>
            <person name="de Hoog S."/>
            <person name="de Camargo Z.P."/>
            <person name="Felipe M.S."/>
        </authorList>
    </citation>
    <scope>NUCLEOTIDE SEQUENCE [LARGE SCALE GENOMIC DNA]</scope>
    <source>
        <strain evidence="2 3">1099-18</strain>
    </source>
</reference>
<feature type="compositionally biased region" description="Basic residues" evidence="1">
    <location>
        <begin position="1256"/>
        <end position="1277"/>
    </location>
</feature>
<feature type="compositionally biased region" description="Polar residues" evidence="1">
    <location>
        <begin position="184"/>
        <end position="202"/>
    </location>
</feature>
<evidence type="ECO:0000313" key="3">
    <source>
        <dbReference type="Proteomes" id="UP000033710"/>
    </source>
</evidence>
<feature type="region of interest" description="Disordered" evidence="1">
    <location>
        <begin position="1251"/>
        <end position="1302"/>
    </location>
</feature>
<protein>
    <submittedName>
        <fullName evidence="2">Uncharacterized protein</fullName>
    </submittedName>
</protein>
<feature type="compositionally biased region" description="Low complexity" evidence="1">
    <location>
        <begin position="145"/>
        <end position="157"/>
    </location>
</feature>
<feature type="compositionally biased region" description="Basic and acidic residues" evidence="1">
    <location>
        <begin position="443"/>
        <end position="454"/>
    </location>
</feature>
<evidence type="ECO:0000256" key="1">
    <source>
        <dbReference type="SAM" id="MobiDB-lite"/>
    </source>
</evidence>
<feature type="region of interest" description="Disordered" evidence="1">
    <location>
        <begin position="520"/>
        <end position="559"/>
    </location>
</feature>
<dbReference type="RefSeq" id="XP_016588994.1">
    <property type="nucleotide sequence ID" value="XM_016729025.1"/>
</dbReference>
<dbReference type="EMBL" id="AXCR01000006">
    <property type="protein sequence ID" value="KJR86318.1"/>
    <property type="molecule type" value="Genomic_DNA"/>
</dbReference>
<feature type="compositionally biased region" description="Pro residues" evidence="1">
    <location>
        <begin position="1417"/>
        <end position="1429"/>
    </location>
</feature>
<feature type="region of interest" description="Disordered" evidence="1">
    <location>
        <begin position="816"/>
        <end position="837"/>
    </location>
</feature>